<keyword evidence="3" id="KW-1185">Reference proteome</keyword>
<organism evidence="2 3">
    <name type="scientific">Zymoseptoria brevis</name>
    <dbReference type="NCBI Taxonomy" id="1047168"/>
    <lineage>
        <taxon>Eukaryota</taxon>
        <taxon>Fungi</taxon>
        <taxon>Dikarya</taxon>
        <taxon>Ascomycota</taxon>
        <taxon>Pezizomycotina</taxon>
        <taxon>Dothideomycetes</taxon>
        <taxon>Dothideomycetidae</taxon>
        <taxon>Mycosphaerellales</taxon>
        <taxon>Mycosphaerellaceae</taxon>
        <taxon>Zymoseptoria</taxon>
    </lineage>
</organism>
<reference evidence="2 3" key="1">
    <citation type="submission" date="2015-03" db="EMBL/GenBank/DDBJ databases">
        <title>RNA-seq based gene annotation and comparative genomics of four Zymoseptoria species reveal species-specific pathogenicity related genes and transposable element activity.</title>
        <authorList>
            <person name="Grandaubert J."/>
            <person name="Bhattacharyya A."/>
            <person name="Stukenbrock E.H."/>
        </authorList>
    </citation>
    <scope>NUCLEOTIDE SEQUENCE [LARGE SCALE GENOMIC DNA]</scope>
    <source>
        <strain evidence="2 3">Zb18110</strain>
    </source>
</reference>
<dbReference type="EMBL" id="LAFY01004130">
    <property type="protein sequence ID" value="KJX94637.1"/>
    <property type="molecule type" value="Genomic_DNA"/>
</dbReference>
<dbReference type="Proteomes" id="UP000033647">
    <property type="component" value="Unassembled WGS sequence"/>
</dbReference>
<gene>
    <name evidence="2" type="ORF">TI39_contig4171g00003</name>
</gene>
<comment type="caution">
    <text evidence="2">The sequence shown here is derived from an EMBL/GenBank/DDBJ whole genome shotgun (WGS) entry which is preliminary data.</text>
</comment>
<evidence type="ECO:0000256" key="1">
    <source>
        <dbReference type="SAM" id="MobiDB-lite"/>
    </source>
</evidence>
<name>A0A0F4GC94_9PEZI</name>
<dbReference type="AlphaFoldDB" id="A0A0F4GC94"/>
<sequence>MSTSAPQEPVGNNNHDPTELYITDTPMTRQKNSEVHLGLVFEHHQPHSEETTWNEFGMVRKSQTSLPSIPSNIEPSHLFPGHDIPTTSYEHQWNPWPIFTTTWDSDINPTSLIGGPWIAPSMLTTSDPFGWSSDGSHFDHFQYEFLDPSLLPQFGPSGPAY</sequence>
<feature type="compositionally biased region" description="Polar residues" evidence="1">
    <location>
        <begin position="1"/>
        <end position="15"/>
    </location>
</feature>
<accession>A0A0F4GC94</accession>
<feature type="region of interest" description="Disordered" evidence="1">
    <location>
        <begin position="1"/>
        <end position="21"/>
    </location>
</feature>
<evidence type="ECO:0000313" key="3">
    <source>
        <dbReference type="Proteomes" id="UP000033647"/>
    </source>
</evidence>
<evidence type="ECO:0000313" key="2">
    <source>
        <dbReference type="EMBL" id="KJX94637.1"/>
    </source>
</evidence>
<proteinExistence type="predicted"/>
<protein>
    <submittedName>
        <fullName evidence="2">Uncharacterized protein</fullName>
    </submittedName>
</protein>